<organism evidence="3 4">
    <name type="scientific">Alkalicoccus daliensis</name>
    <dbReference type="NCBI Taxonomy" id="745820"/>
    <lineage>
        <taxon>Bacteria</taxon>
        <taxon>Bacillati</taxon>
        <taxon>Bacillota</taxon>
        <taxon>Bacilli</taxon>
        <taxon>Bacillales</taxon>
        <taxon>Bacillaceae</taxon>
        <taxon>Alkalicoccus</taxon>
    </lineage>
</organism>
<name>A0A1H0GZ86_9BACI</name>
<feature type="transmembrane region" description="Helical" evidence="1">
    <location>
        <begin position="123"/>
        <end position="140"/>
    </location>
</feature>
<dbReference type="InterPro" id="IPR000326">
    <property type="entry name" value="PAP2/HPO"/>
</dbReference>
<dbReference type="AlphaFoldDB" id="A0A1H0GZ86"/>
<feature type="domain" description="Phosphatidic acid phosphatase type 2/haloperoxidase" evidence="2">
    <location>
        <begin position="45"/>
        <end position="165"/>
    </location>
</feature>
<sequence>MGEMKTEFLDSFMIYVTFLGAVELSIIAAALLSILLVVYRKIKEAVWINIVIIGGIAYNFILKLFINRERPGESKFIEAFGVNFEMASYSFPSGHTMRITLLMLVLTFLLFKLVPLQTKSKNWVLSIGGILILLVAFSRIYLNYHYISDAAASILLGGIFFYFMTKIRPHLNLSV</sequence>
<evidence type="ECO:0000256" key="1">
    <source>
        <dbReference type="SAM" id="Phobius"/>
    </source>
</evidence>
<dbReference type="InterPro" id="IPR036938">
    <property type="entry name" value="PAP2/HPO_sf"/>
</dbReference>
<feature type="transmembrane region" description="Helical" evidence="1">
    <location>
        <begin position="46"/>
        <end position="66"/>
    </location>
</feature>
<evidence type="ECO:0000259" key="2">
    <source>
        <dbReference type="SMART" id="SM00014"/>
    </source>
</evidence>
<dbReference type="STRING" id="745820.SAMN04488053_107101"/>
<evidence type="ECO:0000313" key="3">
    <source>
        <dbReference type="EMBL" id="SDO12094.1"/>
    </source>
</evidence>
<dbReference type="CDD" id="cd03392">
    <property type="entry name" value="PAP2_like_2"/>
    <property type="match status" value="1"/>
</dbReference>
<dbReference type="SMART" id="SM00014">
    <property type="entry name" value="acidPPc"/>
    <property type="match status" value="1"/>
</dbReference>
<dbReference type="Proteomes" id="UP000198778">
    <property type="component" value="Unassembled WGS sequence"/>
</dbReference>
<keyword evidence="4" id="KW-1185">Reference proteome</keyword>
<dbReference type="OrthoDB" id="9789113at2"/>
<dbReference type="Gene3D" id="1.20.144.10">
    <property type="entry name" value="Phosphatidic acid phosphatase type 2/haloperoxidase"/>
    <property type="match status" value="1"/>
</dbReference>
<keyword evidence="1" id="KW-0472">Membrane</keyword>
<protein>
    <submittedName>
        <fullName evidence="3">Undecaprenyl-diphosphatase</fullName>
    </submittedName>
</protein>
<evidence type="ECO:0000313" key="4">
    <source>
        <dbReference type="Proteomes" id="UP000198778"/>
    </source>
</evidence>
<feature type="transmembrane region" description="Helical" evidence="1">
    <location>
        <begin position="12"/>
        <end position="39"/>
    </location>
</feature>
<keyword evidence="1" id="KW-1133">Transmembrane helix</keyword>
<dbReference type="PANTHER" id="PTHR14969">
    <property type="entry name" value="SPHINGOSINE-1-PHOSPHATE PHOSPHOHYDROLASE"/>
    <property type="match status" value="1"/>
</dbReference>
<proteinExistence type="predicted"/>
<dbReference type="SUPFAM" id="SSF48317">
    <property type="entry name" value="Acid phosphatase/Vanadium-dependent haloperoxidase"/>
    <property type="match status" value="1"/>
</dbReference>
<gene>
    <name evidence="3" type="ORF">SAMN04488053_107101</name>
</gene>
<accession>A0A1H0GZ86</accession>
<dbReference type="Pfam" id="PF01569">
    <property type="entry name" value="PAP2"/>
    <property type="match status" value="1"/>
</dbReference>
<reference evidence="4" key="1">
    <citation type="submission" date="2016-10" db="EMBL/GenBank/DDBJ databases">
        <authorList>
            <person name="Varghese N."/>
            <person name="Submissions S."/>
        </authorList>
    </citation>
    <scope>NUCLEOTIDE SEQUENCE [LARGE SCALE GENOMIC DNA]</scope>
    <source>
        <strain evidence="4">CGMCC 1.10369</strain>
    </source>
</reference>
<keyword evidence="1" id="KW-0812">Transmembrane</keyword>
<feature type="transmembrane region" description="Helical" evidence="1">
    <location>
        <begin position="146"/>
        <end position="164"/>
    </location>
</feature>
<dbReference type="PANTHER" id="PTHR14969:SF13">
    <property type="entry name" value="AT30094P"/>
    <property type="match status" value="1"/>
</dbReference>
<dbReference type="EMBL" id="FNIL01000007">
    <property type="protein sequence ID" value="SDO12094.1"/>
    <property type="molecule type" value="Genomic_DNA"/>
</dbReference>
<feature type="transmembrane region" description="Helical" evidence="1">
    <location>
        <begin position="86"/>
        <end position="111"/>
    </location>
</feature>